<dbReference type="GO" id="GO:0020037">
    <property type="term" value="F:heme binding"/>
    <property type="evidence" value="ECO:0007669"/>
    <property type="project" value="InterPro"/>
</dbReference>
<comment type="cofactor">
    <cofactor evidence="1 3">
        <name>heme</name>
        <dbReference type="ChEBI" id="CHEBI:30413"/>
    </cofactor>
</comment>
<dbReference type="Proteomes" id="UP000323876">
    <property type="component" value="Unassembled WGS sequence"/>
</dbReference>
<dbReference type="GO" id="GO:0005506">
    <property type="term" value="F:iron ion binding"/>
    <property type="evidence" value="ECO:0007669"/>
    <property type="project" value="InterPro"/>
</dbReference>
<dbReference type="PROSITE" id="PS00086">
    <property type="entry name" value="CYTOCHROME_P450"/>
    <property type="match status" value="1"/>
</dbReference>
<keyword evidence="4" id="KW-0503">Monooxygenase</keyword>
<dbReference type="RefSeq" id="WP_150404816.1">
    <property type="nucleotide sequence ID" value="NZ_VXLC01000014.1"/>
</dbReference>
<reference evidence="5 6" key="1">
    <citation type="submission" date="2019-09" db="EMBL/GenBank/DDBJ databases">
        <authorList>
            <person name="Wang X."/>
        </authorList>
    </citation>
    <scope>NUCLEOTIDE SEQUENCE [LARGE SCALE GENOMIC DNA]</scope>
    <source>
        <strain evidence="5 6">CICC 11023</strain>
    </source>
</reference>
<keyword evidence="6" id="KW-1185">Reference proteome</keyword>
<keyword evidence="3 4" id="KW-0408">Iron</keyword>
<dbReference type="InterPro" id="IPR001128">
    <property type="entry name" value="Cyt_P450"/>
</dbReference>
<keyword evidence="3 4" id="KW-0349">Heme</keyword>
<evidence type="ECO:0000256" key="3">
    <source>
        <dbReference type="PIRSR" id="PIRSR602401-1"/>
    </source>
</evidence>
<dbReference type="PANTHER" id="PTHR24305">
    <property type="entry name" value="CYTOCHROME P450"/>
    <property type="match status" value="1"/>
</dbReference>
<name>A0A5N0EB94_9NOCA</name>
<evidence type="ECO:0000313" key="5">
    <source>
        <dbReference type="EMBL" id="KAA8886246.1"/>
    </source>
</evidence>
<dbReference type="InterPro" id="IPR002401">
    <property type="entry name" value="Cyt_P450_E_grp-I"/>
</dbReference>
<dbReference type="Gene3D" id="1.10.630.10">
    <property type="entry name" value="Cytochrome P450"/>
    <property type="match status" value="1"/>
</dbReference>
<dbReference type="InterPro" id="IPR050121">
    <property type="entry name" value="Cytochrome_P450_monoxygenase"/>
</dbReference>
<organism evidence="5 6">
    <name type="scientific">Nocardia colli</name>
    <dbReference type="NCBI Taxonomy" id="2545717"/>
    <lineage>
        <taxon>Bacteria</taxon>
        <taxon>Bacillati</taxon>
        <taxon>Actinomycetota</taxon>
        <taxon>Actinomycetes</taxon>
        <taxon>Mycobacteriales</taxon>
        <taxon>Nocardiaceae</taxon>
        <taxon>Nocardia</taxon>
    </lineage>
</organism>
<keyword evidence="3 4" id="KW-0479">Metal-binding</keyword>
<evidence type="ECO:0000256" key="4">
    <source>
        <dbReference type="RuleBase" id="RU000461"/>
    </source>
</evidence>
<dbReference type="PANTHER" id="PTHR24305:SF166">
    <property type="entry name" value="CYTOCHROME P450 12A4, MITOCHONDRIAL-RELATED"/>
    <property type="match status" value="1"/>
</dbReference>
<dbReference type="GO" id="GO:0004497">
    <property type="term" value="F:monooxygenase activity"/>
    <property type="evidence" value="ECO:0007669"/>
    <property type="project" value="UniProtKB-KW"/>
</dbReference>
<dbReference type="AlphaFoldDB" id="A0A5N0EB94"/>
<dbReference type="SUPFAM" id="SSF48264">
    <property type="entry name" value="Cytochrome P450"/>
    <property type="match status" value="1"/>
</dbReference>
<keyword evidence="4" id="KW-0560">Oxidoreductase</keyword>
<proteinExistence type="inferred from homology"/>
<comment type="similarity">
    <text evidence="2 4">Belongs to the cytochrome P450 family.</text>
</comment>
<gene>
    <name evidence="5" type="ORF">F3087_27055</name>
</gene>
<accession>A0A5N0EB94</accession>
<evidence type="ECO:0000256" key="1">
    <source>
        <dbReference type="ARBA" id="ARBA00001971"/>
    </source>
</evidence>
<protein>
    <submittedName>
        <fullName evidence="5">Cytochrome P450</fullName>
    </submittedName>
</protein>
<feature type="binding site" description="axial binding residue" evidence="3">
    <location>
        <position position="391"/>
    </location>
    <ligand>
        <name>heme</name>
        <dbReference type="ChEBI" id="CHEBI:30413"/>
    </ligand>
    <ligandPart>
        <name>Fe</name>
        <dbReference type="ChEBI" id="CHEBI:18248"/>
    </ligandPart>
</feature>
<evidence type="ECO:0000313" key="6">
    <source>
        <dbReference type="Proteomes" id="UP000323876"/>
    </source>
</evidence>
<dbReference type="PRINTS" id="PR00385">
    <property type="entry name" value="P450"/>
</dbReference>
<dbReference type="OrthoDB" id="7376058at2"/>
<dbReference type="GO" id="GO:0016705">
    <property type="term" value="F:oxidoreductase activity, acting on paired donors, with incorporation or reduction of molecular oxygen"/>
    <property type="evidence" value="ECO:0007669"/>
    <property type="project" value="InterPro"/>
</dbReference>
<dbReference type="Pfam" id="PF00067">
    <property type="entry name" value="p450"/>
    <property type="match status" value="1"/>
</dbReference>
<dbReference type="InterPro" id="IPR036396">
    <property type="entry name" value="Cyt_P450_sf"/>
</dbReference>
<sequence>MSGFESIPIAAGRRLGIGHASEFLNDPIGFISSLASHGPLWRVQLGPQTVVVVCEQGLIRKVLIDDRTFDKGGPFYERTREVAGNGLGTCPHNEHRRQRRLCQSAFRTDRIRGYSTIMASVIENSLAEWRDGKIIDLSSEMTELAVNIAVRTMFSTALDEAAIQEVSHDLDVITQGLFRRTVLPPVISRLPTPGNRRFLHARRRVRRLASDIVAERRAEGVDHGDLLSAFLAARDLGPARTAMTGTELIDQVFTFLLAGAETTASAICWALYSVNIDPELLDELQAEVDSVLAGRAAQFDDLDKLPTVGRVLTETLRMYPPGWMVTRIASRDTELNGCKIPAGTVIAISPHAIQRSSGPYAQSDKFIPDRWRVAGLPTSAYLPFGAGARRCIGDLFALTEAGMVVATITASWRLAPIVRVPGTVSLRDLPAPRHMWMELSARSVERREVRAGNP</sequence>
<dbReference type="InterPro" id="IPR017972">
    <property type="entry name" value="Cyt_P450_CS"/>
</dbReference>
<dbReference type="EMBL" id="VXLC01000014">
    <property type="protein sequence ID" value="KAA8886246.1"/>
    <property type="molecule type" value="Genomic_DNA"/>
</dbReference>
<comment type="caution">
    <text evidence="5">The sequence shown here is derived from an EMBL/GenBank/DDBJ whole genome shotgun (WGS) entry which is preliminary data.</text>
</comment>
<evidence type="ECO:0000256" key="2">
    <source>
        <dbReference type="ARBA" id="ARBA00010617"/>
    </source>
</evidence>
<dbReference type="PRINTS" id="PR00463">
    <property type="entry name" value="EP450I"/>
</dbReference>
<dbReference type="CDD" id="cd11049">
    <property type="entry name" value="CYP170A1-like"/>
    <property type="match status" value="1"/>
</dbReference>